<gene>
    <name evidence="1" type="ORF">C823_03106</name>
</gene>
<dbReference type="HOGENOM" id="CLU_3216410_0_0_9"/>
<dbReference type="AlphaFoldDB" id="N2AJR5"/>
<keyword evidence="2" id="KW-1185">Reference proteome</keyword>
<evidence type="ECO:0000313" key="2">
    <source>
        <dbReference type="Proteomes" id="UP000012589"/>
    </source>
</evidence>
<dbReference type="PATRIC" id="fig|1235802.3.peg.3286"/>
<dbReference type="Proteomes" id="UP000012589">
    <property type="component" value="Unassembled WGS sequence"/>
</dbReference>
<comment type="caution">
    <text evidence="1">The sequence shown here is derived from an EMBL/GenBank/DDBJ whole genome shotgun (WGS) entry which is preliminary data.</text>
</comment>
<sequence>MMADKNMSINISGGQYNSARGNAIINAVQYNNVANASELDHALF</sequence>
<organism evidence="1 2">
    <name type="scientific">Eubacterium plexicaudatum ASF492</name>
    <dbReference type="NCBI Taxonomy" id="1235802"/>
    <lineage>
        <taxon>Bacteria</taxon>
        <taxon>Bacillati</taxon>
        <taxon>Bacillota</taxon>
        <taxon>Clostridia</taxon>
        <taxon>Eubacteriales</taxon>
        <taxon>Eubacteriaceae</taxon>
        <taxon>Eubacterium</taxon>
    </lineage>
</organism>
<proteinExistence type="predicted"/>
<dbReference type="EMBL" id="AQFT01000095">
    <property type="protein sequence ID" value="EMZ24654.1"/>
    <property type="molecule type" value="Genomic_DNA"/>
</dbReference>
<protein>
    <submittedName>
        <fullName evidence="1">Uncharacterized protein</fullName>
    </submittedName>
</protein>
<reference evidence="1 2" key="1">
    <citation type="journal article" date="2014" name="Genome Announc.">
        <title>Draft genome sequences of the altered schaedler flora, a defined bacterial community from gnotobiotic mice.</title>
        <authorList>
            <person name="Wannemuehler M.J."/>
            <person name="Overstreet A.M."/>
            <person name="Ward D.V."/>
            <person name="Phillips G.J."/>
        </authorList>
    </citation>
    <scope>NUCLEOTIDE SEQUENCE [LARGE SCALE GENOMIC DNA]</scope>
    <source>
        <strain evidence="1 2">ASF492</strain>
    </source>
</reference>
<evidence type="ECO:0000313" key="1">
    <source>
        <dbReference type="EMBL" id="EMZ24654.1"/>
    </source>
</evidence>
<accession>N2AJR5</accession>
<name>N2AJR5_9FIRM</name>
<dbReference type="STRING" id="1235802.C823_03106"/>